<gene>
    <name evidence="4" type="ORF">AOQ84DRAFT_432384</name>
</gene>
<feature type="binding site" description="axial binding residue" evidence="2">
    <location>
        <position position="480"/>
    </location>
    <ligand>
        <name>heme</name>
        <dbReference type="ChEBI" id="CHEBI:30413"/>
    </ligand>
    <ligandPart>
        <name>Fe</name>
        <dbReference type="ChEBI" id="CHEBI:18248"/>
    </ligandPart>
</feature>
<comment type="similarity">
    <text evidence="1">Belongs to the cytochrome P450 family.</text>
</comment>
<dbReference type="CDD" id="cd11069">
    <property type="entry name" value="CYP_FUM15-like"/>
    <property type="match status" value="1"/>
</dbReference>
<proteinExistence type="inferred from homology"/>
<comment type="cofactor">
    <cofactor evidence="2">
        <name>heme</name>
        <dbReference type="ChEBI" id="CHEBI:30413"/>
    </cofactor>
</comment>
<dbReference type="PANTHER" id="PTHR24305:SF166">
    <property type="entry name" value="CYTOCHROME P450 12A4, MITOCHONDRIAL-RELATED"/>
    <property type="match status" value="1"/>
</dbReference>
<evidence type="ECO:0000256" key="2">
    <source>
        <dbReference type="PIRSR" id="PIRSR602401-1"/>
    </source>
</evidence>
<dbReference type="AlphaFoldDB" id="A0A8E2JRM3"/>
<keyword evidence="3" id="KW-0472">Membrane</keyword>
<keyword evidence="2" id="KW-0479">Metal-binding</keyword>
<dbReference type="InterPro" id="IPR050121">
    <property type="entry name" value="Cytochrome_P450_monoxygenase"/>
</dbReference>
<dbReference type="PRINTS" id="PR00463">
    <property type="entry name" value="EP450I"/>
</dbReference>
<evidence type="ECO:0000256" key="1">
    <source>
        <dbReference type="ARBA" id="ARBA00010617"/>
    </source>
</evidence>
<dbReference type="InterPro" id="IPR001128">
    <property type="entry name" value="Cyt_P450"/>
</dbReference>
<dbReference type="OrthoDB" id="1470350at2759"/>
<reference evidence="4 5" key="1">
    <citation type="journal article" date="2016" name="Nat. Commun.">
        <title>Ectomycorrhizal ecology is imprinted in the genome of the dominant symbiotic fungus Cenococcum geophilum.</title>
        <authorList>
            <consortium name="DOE Joint Genome Institute"/>
            <person name="Peter M."/>
            <person name="Kohler A."/>
            <person name="Ohm R.A."/>
            <person name="Kuo A."/>
            <person name="Krutzmann J."/>
            <person name="Morin E."/>
            <person name="Arend M."/>
            <person name="Barry K.W."/>
            <person name="Binder M."/>
            <person name="Choi C."/>
            <person name="Clum A."/>
            <person name="Copeland A."/>
            <person name="Grisel N."/>
            <person name="Haridas S."/>
            <person name="Kipfer T."/>
            <person name="LaButti K."/>
            <person name="Lindquist E."/>
            <person name="Lipzen A."/>
            <person name="Maire R."/>
            <person name="Meier B."/>
            <person name="Mihaltcheva S."/>
            <person name="Molinier V."/>
            <person name="Murat C."/>
            <person name="Poggeler S."/>
            <person name="Quandt C.A."/>
            <person name="Sperisen C."/>
            <person name="Tritt A."/>
            <person name="Tisserant E."/>
            <person name="Crous P.W."/>
            <person name="Henrissat B."/>
            <person name="Nehls U."/>
            <person name="Egli S."/>
            <person name="Spatafora J.W."/>
            <person name="Grigoriev I.V."/>
            <person name="Martin F.M."/>
        </authorList>
    </citation>
    <scope>NUCLEOTIDE SEQUENCE [LARGE SCALE GENOMIC DNA]</scope>
    <source>
        <strain evidence="4 5">CBS 207.34</strain>
    </source>
</reference>
<dbReference type="GO" id="GO:0005506">
    <property type="term" value="F:iron ion binding"/>
    <property type="evidence" value="ECO:0007669"/>
    <property type="project" value="InterPro"/>
</dbReference>
<dbReference type="PRINTS" id="PR00385">
    <property type="entry name" value="P450"/>
</dbReference>
<dbReference type="EMBL" id="KV749947">
    <property type="protein sequence ID" value="OCL06974.1"/>
    <property type="molecule type" value="Genomic_DNA"/>
</dbReference>
<protein>
    <submittedName>
        <fullName evidence="4">Cytochrome P450</fullName>
    </submittedName>
</protein>
<dbReference type="GO" id="GO:0016705">
    <property type="term" value="F:oxidoreductase activity, acting on paired donors, with incorporation or reduction of molecular oxygen"/>
    <property type="evidence" value="ECO:0007669"/>
    <property type="project" value="InterPro"/>
</dbReference>
<organism evidence="4 5">
    <name type="scientific">Glonium stellatum</name>
    <dbReference type="NCBI Taxonomy" id="574774"/>
    <lineage>
        <taxon>Eukaryota</taxon>
        <taxon>Fungi</taxon>
        <taxon>Dikarya</taxon>
        <taxon>Ascomycota</taxon>
        <taxon>Pezizomycotina</taxon>
        <taxon>Dothideomycetes</taxon>
        <taxon>Pleosporomycetidae</taxon>
        <taxon>Gloniales</taxon>
        <taxon>Gloniaceae</taxon>
        <taxon>Glonium</taxon>
    </lineage>
</organism>
<feature type="transmembrane region" description="Helical" evidence="3">
    <location>
        <begin position="28"/>
        <end position="51"/>
    </location>
</feature>
<dbReference type="GO" id="GO:0004497">
    <property type="term" value="F:monooxygenase activity"/>
    <property type="evidence" value="ECO:0007669"/>
    <property type="project" value="InterPro"/>
</dbReference>
<dbReference type="FunFam" id="1.10.630.10:FF:000051">
    <property type="entry name" value="Cytochrome P450 monooxygenase (Fum15)"/>
    <property type="match status" value="1"/>
</dbReference>
<keyword evidence="3" id="KW-1133">Transmembrane helix</keyword>
<dbReference type="Pfam" id="PF00067">
    <property type="entry name" value="p450"/>
    <property type="match status" value="1"/>
</dbReference>
<sequence length="536" mass="61123">MVAAVDISSIISLYLFPQFLPQTGLTGLFLLFASINFGLWITWLLLIYPFFFSPFRNFPRPSTGHYPLIGHGYVLFSRPPGNYYLKFITEIPNDGIIHFRTFFHTDRLLLADPRALADVLVHKSYDFEKPLWVRSFLRQFLGDGLLMTEGDEHKFQRKHIMPAFSFRHVKELYPIFWKKAIELTQGIAAEMHENPEHVVEVNHWANKVTMDIIGLAGLGRDIHALKNSDDELIKNYEEILEPTTEKGLYFVLHVLFPQRLLKALPWRINERVQVTTSNLKTICRQFVREKKQRMKTEGEDQIDILSILIKSNDFSDESLVDQLLTFLAAGHETTSSALTWTTHLLSLHPEIQRRLRDEIRSHIPSAPSILNANVDISGLLESLPYLNAICNESLRLYPTIPVSSRIAIRPTSISGHYIPKGTMAFVVPWAINRSPHLWGPTAAEFRPERWIDPETGHANNTGGAASNYSLLTFLHGPRSCIGEKFARAELRALVAVFCGTFEMEMADPDEVVQPAGTITIKPRNGMRLRLRTAGDW</sequence>
<evidence type="ECO:0000313" key="5">
    <source>
        <dbReference type="Proteomes" id="UP000250140"/>
    </source>
</evidence>
<keyword evidence="2" id="KW-0408">Iron</keyword>
<evidence type="ECO:0000313" key="4">
    <source>
        <dbReference type="EMBL" id="OCL06974.1"/>
    </source>
</evidence>
<dbReference type="SUPFAM" id="SSF48264">
    <property type="entry name" value="Cytochrome P450"/>
    <property type="match status" value="1"/>
</dbReference>
<dbReference type="GO" id="GO:0020037">
    <property type="term" value="F:heme binding"/>
    <property type="evidence" value="ECO:0007669"/>
    <property type="project" value="InterPro"/>
</dbReference>
<keyword evidence="3" id="KW-0812">Transmembrane</keyword>
<dbReference type="Gene3D" id="1.10.630.10">
    <property type="entry name" value="Cytochrome P450"/>
    <property type="match status" value="1"/>
</dbReference>
<dbReference type="Proteomes" id="UP000250140">
    <property type="component" value="Unassembled WGS sequence"/>
</dbReference>
<dbReference type="InterPro" id="IPR002401">
    <property type="entry name" value="Cyt_P450_E_grp-I"/>
</dbReference>
<keyword evidence="5" id="KW-1185">Reference proteome</keyword>
<name>A0A8E2JRM3_9PEZI</name>
<dbReference type="InterPro" id="IPR036396">
    <property type="entry name" value="Cyt_P450_sf"/>
</dbReference>
<dbReference type="PANTHER" id="PTHR24305">
    <property type="entry name" value="CYTOCHROME P450"/>
    <property type="match status" value="1"/>
</dbReference>
<evidence type="ECO:0000256" key="3">
    <source>
        <dbReference type="SAM" id="Phobius"/>
    </source>
</evidence>
<keyword evidence="2" id="KW-0349">Heme</keyword>
<accession>A0A8E2JRM3</accession>